<comment type="similarity">
    <text evidence="2">Belongs to the bacterial solute-binding protein 1 family.</text>
</comment>
<keyword evidence="4" id="KW-0732">Signal</keyword>
<dbReference type="PANTHER" id="PTHR43649">
    <property type="entry name" value="ARABINOSE-BINDING PROTEIN-RELATED"/>
    <property type="match status" value="1"/>
</dbReference>
<dbReference type="SUPFAM" id="SSF53850">
    <property type="entry name" value="Periplasmic binding protein-like II"/>
    <property type="match status" value="1"/>
</dbReference>
<evidence type="ECO:0000256" key="1">
    <source>
        <dbReference type="ARBA" id="ARBA00004418"/>
    </source>
</evidence>
<dbReference type="RefSeq" id="WP_195800378.1">
    <property type="nucleotide sequence ID" value="NZ_CP061379.1"/>
</dbReference>
<accession>A0A7S9GYE5</accession>
<evidence type="ECO:0000313" key="6">
    <source>
        <dbReference type="Proteomes" id="UP000594621"/>
    </source>
</evidence>
<dbReference type="InterPro" id="IPR006059">
    <property type="entry name" value="SBP"/>
</dbReference>
<dbReference type="InterPro" id="IPR050490">
    <property type="entry name" value="Bact_solute-bd_prot1"/>
</dbReference>
<evidence type="ECO:0000256" key="3">
    <source>
        <dbReference type="ARBA" id="ARBA00022764"/>
    </source>
</evidence>
<keyword evidence="3" id="KW-0574">Periplasm</keyword>
<gene>
    <name evidence="5" type="ORF">IC761_30675</name>
</gene>
<sequence length="423" mass="45543">MMKAMSLLVSAVAGALIGATAACADPVTLRVGYAFPARDGLFRQPIIERFMQQNPDVRIVTEANAADCPALLQQLLRAAVTGDLPDVVASLCYPDMPVLAERGLLVPLDGFLASDPSWAAVGVAPGALAATEWKGKTIALPESVSTSIVYYNMDIIRKVRPDLSNLDLSWNEILSLANDIRRTAPAFVPIFFEYYPDSYNWSFHALVYSHGGDVFTPDGKIAFDGPAGQAALQLMRRFGEAGMVDMTSEQARQAFASGKIGIYVASNSRLEQLTANAGPALDIRTGPFPQSAVDGRMPSGGGGLAIMARDPAKQRAAWKYLKFALGPEAQTLMVSKTGFTPVNTIAIKDPKYLGDYFKSKPNALAGLAEVARIKSMNVYPGENGGRITAVIRDHLQSIVTLKRTPDEALPDMVRDVRKLLPKP</sequence>
<protein>
    <submittedName>
        <fullName evidence="5">Extracellular solute-binding protein</fullName>
    </submittedName>
</protein>
<evidence type="ECO:0000256" key="4">
    <source>
        <dbReference type="SAM" id="SignalP"/>
    </source>
</evidence>
<dbReference type="Gene3D" id="3.40.190.10">
    <property type="entry name" value="Periplasmic binding protein-like II"/>
    <property type="match status" value="1"/>
</dbReference>
<dbReference type="PROSITE" id="PS51257">
    <property type="entry name" value="PROKAR_LIPOPROTEIN"/>
    <property type="match status" value="1"/>
</dbReference>
<comment type="subcellular location">
    <subcellularLocation>
        <location evidence="1">Periplasm</location>
    </subcellularLocation>
</comment>
<organism evidence="5 6">
    <name type="scientific">Bradyrhizobium commune</name>
    <dbReference type="NCBI Taxonomy" id="83627"/>
    <lineage>
        <taxon>Bacteria</taxon>
        <taxon>Pseudomonadati</taxon>
        <taxon>Pseudomonadota</taxon>
        <taxon>Alphaproteobacteria</taxon>
        <taxon>Hyphomicrobiales</taxon>
        <taxon>Nitrobacteraceae</taxon>
        <taxon>Bradyrhizobium</taxon>
    </lineage>
</organism>
<feature type="signal peptide" evidence="4">
    <location>
        <begin position="1"/>
        <end position="24"/>
    </location>
</feature>
<dbReference type="KEGG" id="bcou:IC761_30675"/>
<evidence type="ECO:0000256" key="2">
    <source>
        <dbReference type="ARBA" id="ARBA00008520"/>
    </source>
</evidence>
<dbReference type="EMBL" id="CP061379">
    <property type="protein sequence ID" value="QPF90795.1"/>
    <property type="molecule type" value="Genomic_DNA"/>
</dbReference>
<dbReference type="GO" id="GO:0042597">
    <property type="term" value="C:periplasmic space"/>
    <property type="evidence" value="ECO:0007669"/>
    <property type="project" value="UniProtKB-SubCell"/>
</dbReference>
<dbReference type="PANTHER" id="PTHR43649:SF12">
    <property type="entry name" value="DIACETYLCHITOBIOSE BINDING PROTEIN DASA"/>
    <property type="match status" value="1"/>
</dbReference>
<evidence type="ECO:0000313" key="5">
    <source>
        <dbReference type="EMBL" id="QPF90795.1"/>
    </source>
</evidence>
<reference evidence="5 6" key="1">
    <citation type="submission" date="2020-09" db="EMBL/GenBank/DDBJ databases">
        <title>Complete genomes of bradyrhizobia occurring on native shrubby legumes in Australia.</title>
        <authorList>
            <person name="Lafay B."/>
        </authorList>
    </citation>
    <scope>NUCLEOTIDE SEQUENCE [LARGE SCALE GENOMIC DNA]</scope>
    <source>
        <strain evidence="5 6">BDV5040</strain>
    </source>
</reference>
<dbReference type="AlphaFoldDB" id="A0A7S9GYE5"/>
<dbReference type="Pfam" id="PF13416">
    <property type="entry name" value="SBP_bac_8"/>
    <property type="match status" value="1"/>
</dbReference>
<feature type="chain" id="PRO_5032367465" evidence="4">
    <location>
        <begin position="25"/>
        <end position="423"/>
    </location>
</feature>
<dbReference type="Proteomes" id="UP000594621">
    <property type="component" value="Chromosome"/>
</dbReference>
<keyword evidence="6" id="KW-1185">Reference proteome</keyword>
<name>A0A7S9GYE5_9BRAD</name>
<proteinExistence type="inferred from homology"/>